<feature type="region of interest" description="SAW" evidence="3">
    <location>
        <begin position="351"/>
        <end position="426"/>
    </location>
</feature>
<dbReference type="PROSITE" id="PS50985">
    <property type="entry name" value="GRAS"/>
    <property type="match status" value="1"/>
</dbReference>
<organism evidence="4 5">
    <name type="scientific">Striga hermonthica</name>
    <name type="common">Purple witchweed</name>
    <name type="synonym">Buchnera hermonthica</name>
    <dbReference type="NCBI Taxonomy" id="68872"/>
    <lineage>
        <taxon>Eukaryota</taxon>
        <taxon>Viridiplantae</taxon>
        <taxon>Streptophyta</taxon>
        <taxon>Embryophyta</taxon>
        <taxon>Tracheophyta</taxon>
        <taxon>Spermatophyta</taxon>
        <taxon>Magnoliopsida</taxon>
        <taxon>eudicotyledons</taxon>
        <taxon>Gunneridae</taxon>
        <taxon>Pentapetalae</taxon>
        <taxon>asterids</taxon>
        <taxon>lamiids</taxon>
        <taxon>Lamiales</taxon>
        <taxon>Orobanchaceae</taxon>
        <taxon>Buchnereae</taxon>
        <taxon>Striga</taxon>
    </lineage>
</organism>
<dbReference type="Proteomes" id="UP001153555">
    <property type="component" value="Unassembled WGS sequence"/>
</dbReference>
<accession>A0A9N7P0C5</accession>
<comment type="similarity">
    <text evidence="3">Belongs to the GRAS family.</text>
</comment>
<dbReference type="EMBL" id="CACSLK010034050">
    <property type="protein sequence ID" value="CAA0841040.1"/>
    <property type="molecule type" value="Genomic_DNA"/>
</dbReference>
<gene>
    <name evidence="4" type="ORF">SHERM_07075</name>
</gene>
<comment type="caution">
    <text evidence="3">Lacks conserved residue(s) required for the propagation of feature annotation.</text>
</comment>
<dbReference type="AlphaFoldDB" id="A0A9N7P0C5"/>
<evidence type="ECO:0000256" key="1">
    <source>
        <dbReference type="ARBA" id="ARBA00023015"/>
    </source>
</evidence>
<evidence type="ECO:0000313" key="5">
    <source>
        <dbReference type="Proteomes" id="UP001153555"/>
    </source>
</evidence>
<evidence type="ECO:0000256" key="2">
    <source>
        <dbReference type="ARBA" id="ARBA00023163"/>
    </source>
</evidence>
<comment type="caution">
    <text evidence="4">The sequence shown here is derived from an EMBL/GenBank/DDBJ whole genome shotgun (WGS) entry which is preliminary data.</text>
</comment>
<name>A0A9N7P0C5_STRHE</name>
<reference evidence="4" key="1">
    <citation type="submission" date="2019-12" db="EMBL/GenBank/DDBJ databases">
        <authorList>
            <person name="Scholes J."/>
        </authorList>
    </citation>
    <scope>NUCLEOTIDE SEQUENCE</scope>
</reference>
<evidence type="ECO:0000256" key="3">
    <source>
        <dbReference type="PROSITE-ProRule" id="PRU01191"/>
    </source>
</evidence>
<dbReference type="OrthoDB" id="767511at2759"/>
<dbReference type="PANTHER" id="PTHR31636">
    <property type="entry name" value="OSJNBA0084A10.13 PROTEIN-RELATED"/>
    <property type="match status" value="1"/>
</dbReference>
<keyword evidence="1" id="KW-0805">Transcription regulation</keyword>
<protein>
    <submittedName>
        <fullName evidence="4">Scarecrow-like protein 32</fullName>
    </submittedName>
</protein>
<evidence type="ECO:0000313" key="4">
    <source>
        <dbReference type="EMBL" id="CAA0841040.1"/>
    </source>
</evidence>
<dbReference type="Pfam" id="PF03514">
    <property type="entry name" value="GRAS"/>
    <property type="match status" value="1"/>
</dbReference>
<keyword evidence="2" id="KW-0804">Transcription</keyword>
<proteinExistence type="inferred from homology"/>
<sequence>MQFTENNPSSFIPIPLPTNQNQAATFLGRARPWPGLPTPKPSIPNCMEQLLVHCATAVDRNDTTLAQQILWVLNNIAPPDGGPTQRLASAFLRALTARAGGPNLLAASPSPPHTFSAVELAAFVDLTPWHRFGFTAANAAISASTACACSSLHVVDLSTTFCMQIPTLIDALSSHPPPLLRLTVADTSRFVTPPALDLSYDELGARLVGFARSRNMAMEFTSICTRPSDGFSNLIEHLRLQQHSENKDEALVINCHMMLHYTPDETLAESGGGISCRTAFLNEIRSLNPSLVVVVDEDVDFTSNDLVRRLRSAYDYLWIHYDAVDTLLPEGSKQREWYEADVCRKIEDVVAREGTRRVERVESKGRWARRMRAAGFVEVGFGEEAVAEVKGMLEEHAAGWGLKREEDGHLVLTWKGHNAVFATAWVPA</sequence>
<feature type="short sequence motif" description="VHIID" evidence="3">
    <location>
        <begin position="152"/>
        <end position="156"/>
    </location>
</feature>
<keyword evidence="5" id="KW-1185">Reference proteome</keyword>
<dbReference type="InterPro" id="IPR005202">
    <property type="entry name" value="TF_GRAS"/>
</dbReference>